<evidence type="ECO:0000313" key="1">
    <source>
        <dbReference type="EMBL" id="KAJ8359269.1"/>
    </source>
</evidence>
<dbReference type="Proteomes" id="UP001152622">
    <property type="component" value="Chromosome 5"/>
</dbReference>
<reference evidence="1" key="1">
    <citation type="journal article" date="2023" name="Science">
        <title>Genome structures resolve the early diversification of teleost fishes.</title>
        <authorList>
            <person name="Parey E."/>
            <person name="Louis A."/>
            <person name="Montfort J."/>
            <person name="Bouchez O."/>
            <person name="Roques C."/>
            <person name="Iampietro C."/>
            <person name="Lluch J."/>
            <person name="Castinel A."/>
            <person name="Donnadieu C."/>
            <person name="Desvignes T."/>
            <person name="Floi Bucao C."/>
            <person name="Jouanno E."/>
            <person name="Wen M."/>
            <person name="Mejri S."/>
            <person name="Dirks R."/>
            <person name="Jansen H."/>
            <person name="Henkel C."/>
            <person name="Chen W.J."/>
            <person name="Zahm M."/>
            <person name="Cabau C."/>
            <person name="Klopp C."/>
            <person name="Thompson A.W."/>
            <person name="Robinson-Rechavi M."/>
            <person name="Braasch I."/>
            <person name="Lecointre G."/>
            <person name="Bobe J."/>
            <person name="Postlethwait J.H."/>
            <person name="Berthelot C."/>
            <person name="Roest Crollius H."/>
            <person name="Guiguen Y."/>
        </authorList>
    </citation>
    <scope>NUCLEOTIDE SEQUENCE</scope>
    <source>
        <strain evidence="1">WJC10195</strain>
    </source>
</reference>
<dbReference type="EMBL" id="JAINUF010000005">
    <property type="protein sequence ID" value="KAJ8359269.1"/>
    <property type="molecule type" value="Genomic_DNA"/>
</dbReference>
<dbReference type="AlphaFoldDB" id="A0A9Q1FHY0"/>
<name>A0A9Q1FHY0_SYNKA</name>
<sequence length="134" mass="15548">MSGLRLQARQRWEKLELPDLWRIPLTPFLSALCPLDAHNPVRAVRHRHVHRQRTPQDEGQLGISANHVKVRGAVWRLAVSCLHAAVRPGGEMERSRRPWRRVRGERDEVTVELRWPLPLCQQGGKSRPRKMPSL</sequence>
<proteinExistence type="predicted"/>
<protein>
    <submittedName>
        <fullName evidence="1">Uncharacterized protein</fullName>
    </submittedName>
</protein>
<evidence type="ECO:0000313" key="2">
    <source>
        <dbReference type="Proteomes" id="UP001152622"/>
    </source>
</evidence>
<accession>A0A9Q1FHY0</accession>
<comment type="caution">
    <text evidence="1">The sequence shown here is derived from an EMBL/GenBank/DDBJ whole genome shotgun (WGS) entry which is preliminary data.</text>
</comment>
<organism evidence="1 2">
    <name type="scientific">Synaphobranchus kaupii</name>
    <name type="common">Kaup's arrowtooth eel</name>
    <dbReference type="NCBI Taxonomy" id="118154"/>
    <lineage>
        <taxon>Eukaryota</taxon>
        <taxon>Metazoa</taxon>
        <taxon>Chordata</taxon>
        <taxon>Craniata</taxon>
        <taxon>Vertebrata</taxon>
        <taxon>Euteleostomi</taxon>
        <taxon>Actinopterygii</taxon>
        <taxon>Neopterygii</taxon>
        <taxon>Teleostei</taxon>
        <taxon>Anguilliformes</taxon>
        <taxon>Synaphobranchidae</taxon>
        <taxon>Synaphobranchus</taxon>
    </lineage>
</organism>
<gene>
    <name evidence="1" type="ORF">SKAU_G00157940</name>
</gene>
<keyword evidence="2" id="KW-1185">Reference proteome</keyword>